<feature type="non-terminal residue" evidence="3">
    <location>
        <position position="1"/>
    </location>
</feature>
<evidence type="ECO:0000313" key="3">
    <source>
        <dbReference type="EMBL" id="KKQ33941.1"/>
    </source>
</evidence>
<dbReference type="Gene3D" id="2.60.40.10">
    <property type="entry name" value="Immunoglobulins"/>
    <property type="match status" value="3"/>
</dbReference>
<protein>
    <submittedName>
        <fullName evidence="3">Fibronectin type III domain protein</fullName>
    </submittedName>
</protein>
<keyword evidence="1" id="KW-0472">Membrane</keyword>
<dbReference type="InterPro" id="IPR035986">
    <property type="entry name" value="PKD_dom_sf"/>
</dbReference>
<dbReference type="EMBL" id="LBTA01000002">
    <property type="protein sequence ID" value="KKQ33941.1"/>
    <property type="molecule type" value="Genomic_DNA"/>
</dbReference>
<dbReference type="InterPro" id="IPR022409">
    <property type="entry name" value="PKD/Chitinase_dom"/>
</dbReference>
<dbReference type="InterPro" id="IPR000601">
    <property type="entry name" value="PKD_dom"/>
</dbReference>
<dbReference type="AlphaFoldDB" id="A0A0G0JZY4"/>
<keyword evidence="1" id="KW-0812">Transmembrane</keyword>
<keyword evidence="1" id="KW-1133">Transmembrane helix</keyword>
<dbReference type="InterPro" id="IPR013783">
    <property type="entry name" value="Ig-like_fold"/>
</dbReference>
<feature type="transmembrane region" description="Helical" evidence="1">
    <location>
        <begin position="279"/>
        <end position="298"/>
    </location>
</feature>
<evidence type="ECO:0000313" key="4">
    <source>
        <dbReference type="Proteomes" id="UP000034701"/>
    </source>
</evidence>
<evidence type="ECO:0000259" key="2">
    <source>
        <dbReference type="PROSITE" id="PS50093"/>
    </source>
</evidence>
<dbReference type="SUPFAM" id="SSF49299">
    <property type="entry name" value="PKD domain"/>
    <property type="match status" value="1"/>
</dbReference>
<sequence length="707" mass="75703">IAGKEFVPETGPVVPKSKGIEYRIKFSNPTTEVITFLPRVKIFNRMSTGELLQKFSGESVTITAKGTSQTIINLPTFDYKSLVYAVELEFIDAAGEVRAPSVTGRYMILGDMATIQSVAIDKDTLAKGETVNVTVFYQPPPFDQFSPTSDRPRVGEADVAVTLYDENNALIGAATKKINLDLDETSAVLPLMVTTKAHAIGVTAVISKNGTELSTYSTKLTPSAETGAKDDVGGLSATSIVVVIAIVILILGAFLLKLIKKNRNSPPNSPPSATTSNGISNLAIALLVGATLAVSWGLSPEVAQAWCTFTGGTLTGCSNIYHREPDVFVNNPINGSHFAPGNNFNLEVRQIYNYCLNVGLNGVTTWTITLNGVTKNYESQTGFGGNVINMTYSFPLVTPSTPGTYRIDIKVDNYFYGDHHWTKGYIEIVVDESSPDAPVLDDPTEGPGGGDGGDGCLSDIKLNWSSSIGALKYEVYRDGTIIAEIFSPNTTYTDSFATAGLHNYYIVAVADSQRSSNSNTVSATKCSTPPSVSLVADPNPATANKDIVTWTATPSGGSCGLSGFSFRFNGDDNIDEENGSSGILTHKYYDPGSYSMQVKASKNGCETVYTISTVEVNPNNLTNITCEPSPKTVMVNQEVTWTAIPNPDGDYIYTWSGDDGLSGGGKSIVKNYLSPGVYRAEVDVDDIGNSHCESTVNVKIDPRFQEF</sequence>
<name>A0A0G0JZY4_9BACT</name>
<gene>
    <name evidence="3" type="ORF">US45_C0002G0018</name>
</gene>
<accession>A0A0G0JZY4</accession>
<feature type="transmembrane region" description="Helical" evidence="1">
    <location>
        <begin position="239"/>
        <end position="259"/>
    </location>
</feature>
<reference evidence="3 4" key="1">
    <citation type="journal article" date="2015" name="Nature">
        <title>rRNA introns, odd ribosomes, and small enigmatic genomes across a large radiation of phyla.</title>
        <authorList>
            <person name="Brown C.T."/>
            <person name="Hug L.A."/>
            <person name="Thomas B.C."/>
            <person name="Sharon I."/>
            <person name="Castelle C.J."/>
            <person name="Singh A."/>
            <person name="Wilkins M.J."/>
            <person name="Williams K.H."/>
            <person name="Banfield J.F."/>
        </authorList>
    </citation>
    <scope>NUCLEOTIDE SEQUENCE [LARGE SCALE GENOMIC DNA]</scope>
</reference>
<evidence type="ECO:0000256" key="1">
    <source>
        <dbReference type="SAM" id="Phobius"/>
    </source>
</evidence>
<feature type="domain" description="PKD" evidence="2">
    <location>
        <begin position="629"/>
        <end position="700"/>
    </location>
</feature>
<dbReference type="PROSITE" id="PS50093">
    <property type="entry name" value="PKD"/>
    <property type="match status" value="1"/>
</dbReference>
<proteinExistence type="predicted"/>
<dbReference type="Proteomes" id="UP000034701">
    <property type="component" value="Unassembled WGS sequence"/>
</dbReference>
<dbReference type="SMART" id="SM00089">
    <property type="entry name" value="PKD"/>
    <property type="match status" value="2"/>
</dbReference>
<comment type="caution">
    <text evidence="3">The sequence shown here is derived from an EMBL/GenBank/DDBJ whole genome shotgun (WGS) entry which is preliminary data.</text>
</comment>
<organism evidence="3 4">
    <name type="scientific">Candidatus Nomurabacteria bacterium GW2011_GWA1_37_20</name>
    <dbReference type="NCBI Taxonomy" id="1618729"/>
    <lineage>
        <taxon>Bacteria</taxon>
        <taxon>Candidatus Nomuraibacteriota</taxon>
    </lineage>
</organism>